<evidence type="ECO:0000313" key="6">
    <source>
        <dbReference type="Proteomes" id="UP000295008"/>
    </source>
</evidence>
<keyword evidence="3 4" id="KW-0732">Signal</keyword>
<evidence type="ECO:0000256" key="3">
    <source>
        <dbReference type="ARBA" id="ARBA00022729"/>
    </source>
</evidence>
<dbReference type="GO" id="GO:0015768">
    <property type="term" value="P:maltose transport"/>
    <property type="evidence" value="ECO:0007669"/>
    <property type="project" value="TreeGrafter"/>
</dbReference>
<feature type="signal peptide" evidence="4">
    <location>
        <begin position="1"/>
        <end position="22"/>
    </location>
</feature>
<organism evidence="5 6">
    <name type="scientific">Hydrogenispora ethanolica</name>
    <dbReference type="NCBI Taxonomy" id="1082276"/>
    <lineage>
        <taxon>Bacteria</taxon>
        <taxon>Bacillati</taxon>
        <taxon>Bacillota</taxon>
        <taxon>Hydrogenispora</taxon>
    </lineage>
</organism>
<dbReference type="GO" id="GO:0055052">
    <property type="term" value="C:ATP-binding cassette (ABC) transporter complex, substrate-binding subunit-containing"/>
    <property type="evidence" value="ECO:0007669"/>
    <property type="project" value="TreeGrafter"/>
</dbReference>
<keyword evidence="6" id="KW-1185">Reference proteome</keyword>
<reference evidence="5 6" key="1">
    <citation type="submission" date="2019-03" db="EMBL/GenBank/DDBJ databases">
        <title>Genomic Encyclopedia of Type Strains, Phase IV (KMG-IV): sequencing the most valuable type-strain genomes for metagenomic binning, comparative biology and taxonomic classification.</title>
        <authorList>
            <person name="Goeker M."/>
        </authorList>
    </citation>
    <scope>NUCLEOTIDE SEQUENCE [LARGE SCALE GENOMIC DNA]</scope>
    <source>
        <strain evidence="5 6">LX-B</strain>
    </source>
</reference>
<dbReference type="RefSeq" id="WP_165908258.1">
    <property type="nucleotide sequence ID" value="NZ_SLUN01000042.1"/>
</dbReference>
<dbReference type="SUPFAM" id="SSF53850">
    <property type="entry name" value="Periplasmic binding protein-like II"/>
    <property type="match status" value="1"/>
</dbReference>
<dbReference type="GO" id="GO:1901982">
    <property type="term" value="F:maltose binding"/>
    <property type="evidence" value="ECO:0007669"/>
    <property type="project" value="TreeGrafter"/>
</dbReference>
<name>A0A4R1QZD5_HYDET</name>
<evidence type="ECO:0000256" key="2">
    <source>
        <dbReference type="ARBA" id="ARBA00022448"/>
    </source>
</evidence>
<dbReference type="AlphaFoldDB" id="A0A4R1QZD5"/>
<dbReference type="PANTHER" id="PTHR30061">
    <property type="entry name" value="MALTOSE-BINDING PERIPLASMIC PROTEIN"/>
    <property type="match status" value="1"/>
</dbReference>
<dbReference type="InterPro" id="IPR006059">
    <property type="entry name" value="SBP"/>
</dbReference>
<keyword evidence="2" id="KW-0813">Transport</keyword>
<accession>A0A4R1QZD5</accession>
<dbReference type="CDD" id="cd13585">
    <property type="entry name" value="PBP2_TMBP_like"/>
    <property type="match status" value="1"/>
</dbReference>
<gene>
    <name evidence="5" type="ORF">EDC14_104239</name>
</gene>
<dbReference type="Pfam" id="PF01547">
    <property type="entry name" value="SBP_bac_1"/>
    <property type="match status" value="1"/>
</dbReference>
<dbReference type="PROSITE" id="PS51257">
    <property type="entry name" value="PROKAR_LIPOPROTEIN"/>
    <property type="match status" value="1"/>
</dbReference>
<dbReference type="Gene3D" id="3.40.190.10">
    <property type="entry name" value="Periplasmic binding protein-like II"/>
    <property type="match status" value="2"/>
</dbReference>
<protein>
    <submittedName>
        <fullName evidence="5">Carbohydrate ABC transporter substrate-binding protein (CUT1 family)</fullName>
    </submittedName>
</protein>
<dbReference type="Proteomes" id="UP000295008">
    <property type="component" value="Unassembled WGS sequence"/>
</dbReference>
<dbReference type="EMBL" id="SLUN01000042">
    <property type="protein sequence ID" value="TCL58346.1"/>
    <property type="molecule type" value="Genomic_DNA"/>
</dbReference>
<sequence>MKKFLAMLLALIMMTAVVACHAAEKEVTLMVINSFTKTPDAPLYKAAEKFQRETGIRVNIEPVPATNIKDKFVTSALAGGGPDIVSLDNAGWVPDAAAMGLLAKLDRKFKPLRKQFLDGAVATGLFKGSYYSVPWYTNNTALIYNKKLFQKAGITQAPTTWNELAEAVKKLKAIGKYGISMPLDSLGGYVIGNFFFQNGNPIIDTKGAKPKVVLNNKSGQEAFKFVTELHTKYKAIPESSKAALSWDQTFAPFIQEDAGMLLCGDWAIGAIRAGNPNLDYGIAPLPKGRVNATTLGGYVLCINKNTKDFEASWKFLSWLTAKGQNNVLLDYFRIGARKDIDETALLKQVPYFEVFVGQGKYGKARPVIQRWEDMQKALGDAFTAVFIGGADYKEALKRCERTLNEIIASSNR</sequence>
<proteinExistence type="inferred from homology"/>
<evidence type="ECO:0000313" key="5">
    <source>
        <dbReference type="EMBL" id="TCL58346.1"/>
    </source>
</evidence>
<dbReference type="GO" id="GO:0042956">
    <property type="term" value="P:maltodextrin transmembrane transport"/>
    <property type="evidence" value="ECO:0007669"/>
    <property type="project" value="TreeGrafter"/>
</dbReference>
<feature type="chain" id="PRO_5021020323" evidence="4">
    <location>
        <begin position="23"/>
        <end position="412"/>
    </location>
</feature>
<comment type="caution">
    <text evidence="5">The sequence shown here is derived from an EMBL/GenBank/DDBJ whole genome shotgun (WGS) entry which is preliminary data.</text>
</comment>
<comment type="similarity">
    <text evidence="1">Belongs to the bacterial solute-binding protein 1 family.</text>
</comment>
<evidence type="ECO:0000256" key="4">
    <source>
        <dbReference type="SAM" id="SignalP"/>
    </source>
</evidence>
<evidence type="ECO:0000256" key="1">
    <source>
        <dbReference type="ARBA" id="ARBA00008520"/>
    </source>
</evidence>
<dbReference type="PANTHER" id="PTHR30061:SF50">
    <property type="entry name" value="MALTOSE_MALTODEXTRIN-BINDING PERIPLASMIC PROTEIN"/>
    <property type="match status" value="1"/>
</dbReference>